<organism evidence="1 2">
    <name type="scientific">Smallanthus sonchifolius</name>
    <dbReference type="NCBI Taxonomy" id="185202"/>
    <lineage>
        <taxon>Eukaryota</taxon>
        <taxon>Viridiplantae</taxon>
        <taxon>Streptophyta</taxon>
        <taxon>Embryophyta</taxon>
        <taxon>Tracheophyta</taxon>
        <taxon>Spermatophyta</taxon>
        <taxon>Magnoliopsida</taxon>
        <taxon>eudicotyledons</taxon>
        <taxon>Gunneridae</taxon>
        <taxon>Pentapetalae</taxon>
        <taxon>asterids</taxon>
        <taxon>campanulids</taxon>
        <taxon>Asterales</taxon>
        <taxon>Asteraceae</taxon>
        <taxon>Asteroideae</taxon>
        <taxon>Heliantheae alliance</taxon>
        <taxon>Millerieae</taxon>
        <taxon>Smallanthus</taxon>
    </lineage>
</organism>
<accession>A0ACB9D669</accession>
<sequence>MTTEVPCLSGQWIKQESHSVLKDGALVGKSPMNNISLRTGEEFSMEFLQDRRKVSQVHNDHDKVLSNGTLLKRNGNHHLGYEELSVILGLQRVNSVCSSDMADSTEERESLSRPSVPLGSGVSDDCQRGKIKFICSSGGKILPRPSDGKLRYVGGETRIVSIQKNISWEELVKRTNEFCNQPYTIKYQLPGEDLDALISVSSNEDLQNMIEEYKGLGNLDGSMRLRIFLIPLSESEVTCTIEANLNQQQNPDYQYVVAVNGIVDHNLTRNNDSHCLQSEANRLKSADSMDAFLGSNVNGAHPMMPHTFSDPQLQKVGGNSCFGSQDTLSFVPPRMPAQLESVVLQEKSVEQNENVRPQVVIEMASAKQPVLYSQTDHLKRVNDEANCIDEKLQTAKQDRRKTVGVQKISKENIPTFYQADFFSNNTSSATNDDDIYKASKVNYDQISVLHNPQVSDHIIPASSATNLKPVPDAVMQQFSSNHLEKSPAEPALNTQIISEDKQYAITRIVNGEQGNNMPQVHNPEKSLTDLLSGLSDNIYQESAVQPPSSHQKNPTTGAGLMKEISLMDDDFFNYTKREVGNMGHEGYYSNMQKEVPTIKDQKEHQPDLADLLGDVTDSAGCSHVLDAVSTEAHPSNGKETESTFSDSNVEDAATDNDCKDGPFSNALIAEMEADMYGLQIIKNAELEELRELGSGTYGTVYHGRWRGSDVAIKRIKKSCFAGRSSEEERLTNDFWREARILSNLHHPNVVAFYGVVPDAAGGTLATVTEFMTNGSLRNVLIKKDRSLDRRRKLLIAMDAAFGMEYLHSKNIVHFDLKCDNLLVNMRDPQRPVCKVGDFGLSRIKRNTLVSGGVKGTLPWMAPELLNGSTTRVSEKVDVFSFGITMWEILTGEEPYANMHCGAIIGGIVKDTLRPLVPERCEPEWRKLMEQCWATDPTIRPSFTEITNRLQTMSKTLQANGPKKSSHG</sequence>
<proteinExistence type="predicted"/>
<reference evidence="1 2" key="2">
    <citation type="journal article" date="2022" name="Mol. Ecol. Resour.">
        <title>The genomes of chicory, endive, great burdock and yacon provide insights into Asteraceae paleo-polyploidization history and plant inulin production.</title>
        <authorList>
            <person name="Fan W."/>
            <person name="Wang S."/>
            <person name="Wang H."/>
            <person name="Wang A."/>
            <person name="Jiang F."/>
            <person name="Liu H."/>
            <person name="Zhao H."/>
            <person name="Xu D."/>
            <person name="Zhang Y."/>
        </authorList>
    </citation>
    <scope>NUCLEOTIDE SEQUENCE [LARGE SCALE GENOMIC DNA]</scope>
    <source>
        <strain evidence="2">cv. Yunnan</strain>
        <tissue evidence="1">Leaves</tissue>
    </source>
</reference>
<name>A0ACB9D669_9ASTR</name>
<dbReference type="EMBL" id="CM042037">
    <property type="protein sequence ID" value="KAI3742020.1"/>
    <property type="molecule type" value="Genomic_DNA"/>
</dbReference>
<reference evidence="2" key="1">
    <citation type="journal article" date="2022" name="Mol. Ecol. Resour.">
        <title>The genomes of chicory, endive, great burdock and yacon provide insights into Asteraceae palaeo-polyploidization history and plant inulin production.</title>
        <authorList>
            <person name="Fan W."/>
            <person name="Wang S."/>
            <person name="Wang H."/>
            <person name="Wang A."/>
            <person name="Jiang F."/>
            <person name="Liu H."/>
            <person name="Zhao H."/>
            <person name="Xu D."/>
            <person name="Zhang Y."/>
        </authorList>
    </citation>
    <scope>NUCLEOTIDE SEQUENCE [LARGE SCALE GENOMIC DNA]</scope>
    <source>
        <strain evidence="2">cv. Yunnan</strain>
    </source>
</reference>
<protein>
    <submittedName>
        <fullName evidence="1">Uncharacterized protein</fullName>
    </submittedName>
</protein>
<evidence type="ECO:0000313" key="2">
    <source>
        <dbReference type="Proteomes" id="UP001056120"/>
    </source>
</evidence>
<keyword evidence="2" id="KW-1185">Reference proteome</keyword>
<gene>
    <name evidence="1" type="ORF">L1987_59699</name>
</gene>
<comment type="caution">
    <text evidence="1">The sequence shown here is derived from an EMBL/GenBank/DDBJ whole genome shotgun (WGS) entry which is preliminary data.</text>
</comment>
<evidence type="ECO:0000313" key="1">
    <source>
        <dbReference type="EMBL" id="KAI3742020.1"/>
    </source>
</evidence>
<dbReference type="Proteomes" id="UP001056120">
    <property type="component" value="Linkage Group LG20"/>
</dbReference>